<keyword evidence="5 10" id="KW-0547">Nucleotide-binding</keyword>
<feature type="compositionally biased region" description="Low complexity" evidence="11">
    <location>
        <begin position="166"/>
        <end position="175"/>
    </location>
</feature>
<evidence type="ECO:0000256" key="9">
    <source>
        <dbReference type="ARBA" id="ARBA00048679"/>
    </source>
</evidence>
<evidence type="ECO:0000256" key="3">
    <source>
        <dbReference type="ARBA" id="ARBA00022527"/>
    </source>
</evidence>
<feature type="compositionally biased region" description="Polar residues" evidence="11">
    <location>
        <begin position="114"/>
        <end position="131"/>
    </location>
</feature>
<dbReference type="EC" id="2.7.11.1" evidence="2"/>
<proteinExistence type="inferred from homology"/>
<reference evidence="13 14" key="2">
    <citation type="journal article" date="2012" name="PLoS Pathog.">
        <title>Diverse lifestyles and strategies of plant pathogenesis encoded in the genomes of eighteen Dothideomycetes fungi.</title>
        <authorList>
            <person name="Ohm R.A."/>
            <person name="Feau N."/>
            <person name="Henrissat B."/>
            <person name="Schoch C.L."/>
            <person name="Horwitz B.A."/>
            <person name="Barry K.W."/>
            <person name="Condon B.J."/>
            <person name="Copeland A.C."/>
            <person name="Dhillon B."/>
            <person name="Glaser F."/>
            <person name="Hesse C.N."/>
            <person name="Kosti I."/>
            <person name="LaButti K."/>
            <person name="Lindquist E.A."/>
            <person name="Lucas S."/>
            <person name="Salamov A.A."/>
            <person name="Bradshaw R.E."/>
            <person name="Ciuffetti L."/>
            <person name="Hamelin R.C."/>
            <person name="Kema G.H.J."/>
            <person name="Lawrence C."/>
            <person name="Scott J.A."/>
            <person name="Spatafora J.W."/>
            <person name="Turgeon B.G."/>
            <person name="de Wit P.J.G.M."/>
            <person name="Zhong S."/>
            <person name="Goodwin S.B."/>
            <person name="Grigoriev I.V."/>
        </authorList>
    </citation>
    <scope>NUCLEOTIDE SEQUENCE [LARGE SCALE GENOMIC DNA]</scope>
    <source>
        <strain evidence="14">NZE10 / CBS 128990</strain>
    </source>
</reference>
<feature type="region of interest" description="Disordered" evidence="11">
    <location>
        <begin position="1"/>
        <end position="261"/>
    </location>
</feature>
<dbReference type="eggNOG" id="KOG0592">
    <property type="taxonomic scope" value="Eukaryota"/>
</dbReference>
<dbReference type="PROSITE" id="PS50011">
    <property type="entry name" value="PROTEIN_KINASE_DOM"/>
    <property type="match status" value="1"/>
</dbReference>
<evidence type="ECO:0000313" key="14">
    <source>
        <dbReference type="Proteomes" id="UP000016933"/>
    </source>
</evidence>
<comment type="similarity">
    <text evidence="1">Belongs to the protein kinase superfamily. AGC Ser/Thr protein kinase family. PDPK1 subfamily.</text>
</comment>
<dbReference type="SMART" id="SM00220">
    <property type="entry name" value="S_TKc"/>
    <property type="match status" value="1"/>
</dbReference>
<gene>
    <name evidence="13" type="ORF">DOTSEDRAFT_70220</name>
</gene>
<dbReference type="STRING" id="675120.N1PRR8"/>
<evidence type="ECO:0000256" key="2">
    <source>
        <dbReference type="ARBA" id="ARBA00012513"/>
    </source>
</evidence>
<organism evidence="13 14">
    <name type="scientific">Dothistroma septosporum (strain NZE10 / CBS 128990)</name>
    <name type="common">Red band needle blight fungus</name>
    <name type="synonym">Mycosphaerella pini</name>
    <dbReference type="NCBI Taxonomy" id="675120"/>
    <lineage>
        <taxon>Eukaryota</taxon>
        <taxon>Fungi</taxon>
        <taxon>Dikarya</taxon>
        <taxon>Ascomycota</taxon>
        <taxon>Pezizomycotina</taxon>
        <taxon>Dothideomycetes</taxon>
        <taxon>Dothideomycetidae</taxon>
        <taxon>Mycosphaerellales</taxon>
        <taxon>Mycosphaerellaceae</taxon>
        <taxon>Dothistroma</taxon>
    </lineage>
</organism>
<comment type="catalytic activity">
    <reaction evidence="9">
        <text>L-seryl-[protein] + ATP = O-phospho-L-seryl-[protein] + ADP + H(+)</text>
        <dbReference type="Rhea" id="RHEA:17989"/>
        <dbReference type="Rhea" id="RHEA-COMP:9863"/>
        <dbReference type="Rhea" id="RHEA-COMP:11604"/>
        <dbReference type="ChEBI" id="CHEBI:15378"/>
        <dbReference type="ChEBI" id="CHEBI:29999"/>
        <dbReference type="ChEBI" id="CHEBI:30616"/>
        <dbReference type="ChEBI" id="CHEBI:83421"/>
        <dbReference type="ChEBI" id="CHEBI:456216"/>
        <dbReference type="EC" id="2.7.11.1"/>
    </reaction>
</comment>
<feature type="compositionally biased region" description="Polar residues" evidence="11">
    <location>
        <begin position="79"/>
        <end position="105"/>
    </location>
</feature>
<evidence type="ECO:0000256" key="7">
    <source>
        <dbReference type="ARBA" id="ARBA00022840"/>
    </source>
</evidence>
<dbReference type="Pfam" id="PF00069">
    <property type="entry name" value="Pkinase"/>
    <property type="match status" value="1"/>
</dbReference>
<dbReference type="Gene3D" id="1.10.510.10">
    <property type="entry name" value="Transferase(Phosphotransferase) domain 1"/>
    <property type="match status" value="1"/>
</dbReference>
<keyword evidence="14" id="KW-1185">Reference proteome</keyword>
<dbReference type="InterPro" id="IPR050236">
    <property type="entry name" value="Ser_Thr_kinase_AGC"/>
</dbReference>
<reference evidence="14" key="1">
    <citation type="journal article" date="2012" name="PLoS Genet.">
        <title>The genomes of the fungal plant pathogens Cladosporium fulvum and Dothistroma septosporum reveal adaptation to different hosts and lifestyles but also signatures of common ancestry.</title>
        <authorList>
            <person name="de Wit P.J.G.M."/>
            <person name="van der Burgt A."/>
            <person name="Oekmen B."/>
            <person name="Stergiopoulos I."/>
            <person name="Abd-Elsalam K.A."/>
            <person name="Aerts A.L."/>
            <person name="Bahkali A.H."/>
            <person name="Beenen H.G."/>
            <person name="Chettri P."/>
            <person name="Cox M.P."/>
            <person name="Datema E."/>
            <person name="de Vries R.P."/>
            <person name="Dhillon B."/>
            <person name="Ganley A.R."/>
            <person name="Griffiths S.A."/>
            <person name="Guo Y."/>
            <person name="Hamelin R.C."/>
            <person name="Henrissat B."/>
            <person name="Kabir M.S."/>
            <person name="Jashni M.K."/>
            <person name="Kema G."/>
            <person name="Klaubauf S."/>
            <person name="Lapidus A."/>
            <person name="Levasseur A."/>
            <person name="Lindquist E."/>
            <person name="Mehrabi R."/>
            <person name="Ohm R.A."/>
            <person name="Owen T.J."/>
            <person name="Salamov A."/>
            <person name="Schwelm A."/>
            <person name="Schijlen E."/>
            <person name="Sun H."/>
            <person name="van den Burg H.A."/>
            <person name="van Ham R.C.H.J."/>
            <person name="Zhang S."/>
            <person name="Goodwin S.B."/>
            <person name="Grigoriev I.V."/>
            <person name="Collemare J."/>
            <person name="Bradshaw R.E."/>
        </authorList>
    </citation>
    <scope>NUCLEOTIDE SEQUENCE [LARGE SCALE GENOMIC DNA]</scope>
    <source>
        <strain evidence="14">NZE10 / CBS 128990</strain>
    </source>
</reference>
<dbReference type="OrthoDB" id="347657at2759"/>
<feature type="compositionally biased region" description="Low complexity" evidence="11">
    <location>
        <begin position="26"/>
        <end position="38"/>
    </location>
</feature>
<evidence type="ECO:0000256" key="1">
    <source>
        <dbReference type="ARBA" id="ARBA00010006"/>
    </source>
</evidence>
<feature type="binding site" evidence="10">
    <location>
        <position position="335"/>
    </location>
    <ligand>
        <name>ATP</name>
        <dbReference type="ChEBI" id="CHEBI:30616"/>
    </ligand>
</feature>
<dbReference type="InterPro" id="IPR008271">
    <property type="entry name" value="Ser/Thr_kinase_AS"/>
</dbReference>
<evidence type="ECO:0000313" key="13">
    <source>
        <dbReference type="EMBL" id="EME46146.1"/>
    </source>
</evidence>
<evidence type="ECO:0000256" key="6">
    <source>
        <dbReference type="ARBA" id="ARBA00022777"/>
    </source>
</evidence>
<evidence type="ECO:0000256" key="10">
    <source>
        <dbReference type="PROSITE-ProRule" id="PRU10141"/>
    </source>
</evidence>
<dbReference type="InterPro" id="IPR011009">
    <property type="entry name" value="Kinase-like_dom_sf"/>
</dbReference>
<feature type="region of interest" description="Disordered" evidence="11">
    <location>
        <begin position="842"/>
        <end position="894"/>
    </location>
</feature>
<dbReference type="FunFam" id="3.30.200.20:FF:000128">
    <property type="entry name" value="Serine/threonine-protein kinase ksg1"/>
    <property type="match status" value="1"/>
</dbReference>
<keyword evidence="3" id="KW-0723">Serine/threonine-protein kinase</keyword>
<evidence type="ECO:0000256" key="11">
    <source>
        <dbReference type="SAM" id="MobiDB-lite"/>
    </source>
</evidence>
<comment type="catalytic activity">
    <reaction evidence="8">
        <text>L-threonyl-[protein] + ATP = O-phospho-L-threonyl-[protein] + ADP + H(+)</text>
        <dbReference type="Rhea" id="RHEA:46608"/>
        <dbReference type="Rhea" id="RHEA-COMP:11060"/>
        <dbReference type="Rhea" id="RHEA-COMP:11605"/>
        <dbReference type="ChEBI" id="CHEBI:15378"/>
        <dbReference type="ChEBI" id="CHEBI:30013"/>
        <dbReference type="ChEBI" id="CHEBI:30616"/>
        <dbReference type="ChEBI" id="CHEBI:61977"/>
        <dbReference type="ChEBI" id="CHEBI:456216"/>
        <dbReference type="EC" id="2.7.11.1"/>
    </reaction>
</comment>
<dbReference type="GO" id="GO:0004674">
    <property type="term" value="F:protein serine/threonine kinase activity"/>
    <property type="evidence" value="ECO:0007669"/>
    <property type="project" value="UniProtKB-KW"/>
</dbReference>
<feature type="compositionally biased region" description="Basic residues" evidence="11">
    <location>
        <begin position="875"/>
        <end position="886"/>
    </location>
</feature>
<protein>
    <recommendedName>
        <fullName evidence="2">non-specific serine/threonine protein kinase</fullName>
        <ecNumber evidence="2">2.7.11.1</ecNumber>
    </recommendedName>
</protein>
<keyword evidence="7 10" id="KW-0067">ATP-binding</keyword>
<feature type="compositionally biased region" description="Polar residues" evidence="11">
    <location>
        <begin position="686"/>
        <end position="702"/>
    </location>
</feature>
<name>N1PRR8_DOTSN</name>
<dbReference type="InterPro" id="IPR000719">
    <property type="entry name" value="Prot_kinase_dom"/>
</dbReference>
<feature type="domain" description="Protein kinase" evidence="12">
    <location>
        <begin position="306"/>
        <end position="578"/>
    </location>
</feature>
<evidence type="ECO:0000256" key="4">
    <source>
        <dbReference type="ARBA" id="ARBA00022679"/>
    </source>
</evidence>
<dbReference type="SUPFAM" id="SSF56112">
    <property type="entry name" value="Protein kinase-like (PK-like)"/>
    <property type="match status" value="1"/>
</dbReference>
<dbReference type="FunFam" id="1.10.510.10:FF:000163">
    <property type="entry name" value="3-phosphoinositide-dependent protein kinase 1"/>
    <property type="match status" value="1"/>
</dbReference>
<dbReference type="InterPro" id="IPR017441">
    <property type="entry name" value="Protein_kinase_ATP_BS"/>
</dbReference>
<keyword evidence="4" id="KW-0808">Transferase</keyword>
<dbReference type="PROSITE" id="PS00108">
    <property type="entry name" value="PROTEIN_KINASE_ST"/>
    <property type="match status" value="1"/>
</dbReference>
<dbReference type="Proteomes" id="UP000016933">
    <property type="component" value="Unassembled WGS sequence"/>
</dbReference>
<dbReference type="GO" id="GO:0035556">
    <property type="term" value="P:intracellular signal transduction"/>
    <property type="evidence" value="ECO:0007669"/>
    <property type="project" value="TreeGrafter"/>
</dbReference>
<dbReference type="InterPro" id="IPR039046">
    <property type="entry name" value="PDPK1"/>
</dbReference>
<feature type="compositionally biased region" description="Low complexity" evidence="11">
    <location>
        <begin position="192"/>
        <end position="202"/>
    </location>
</feature>
<sequence length="894" mass="97322">MNGDLSLSQSLGGLRIANPDDDNDTDVVTSPTDPTDPNARPPPPSSHSSESTVTDGRRTNILPILSHDTDSHGSGLGFNPNSYNLQTANFSPTPLSHSPHTQQGEFTDGRLSHRTSMQLNQQSQQAPQVGQHQPHPAGHNAPYRQPSVQGGGSRPASGMYTQVNNSSSSGMSSHSQYRYRDDLGSAEGNMGGLARSGSRGARQMMGTIPQRGDSRTYRQPGTPMSGGNGNGPLPPRRNSQRRRAPTGSSTSTGGYDNADLPYAELAPMPRSAEDWRERGAAVGTQREVDASGQTQSRTVKKGVKDFNFGRTLGEGSYSTVLAATDRQNLKEYAIKVLDKRHIIKEKKVKYVNIERDTLNRLTEHPGVVRLYYTFQDERSLYFVLDVASGGELLGVLKKMGTFDVECTRFYSAEILDSIAYMHSRGVIHRDLKPENVLLDKDMHVKITDFGTAKILPDPRPGHNNAGGASGHPTDGAETDRAVSFVGTAEYVSPELLRDKNACKASDLWAFGCIVYQLLAGRPPFKAANEYLTFQKILALDYTFPEGFPELARDLVERLLVLEPANRLPIEHIKNHRFFEGVHWGKSLWKQKAPRLKPHVPPALEPIKLNGGVKSSGSSNALASAGAATAMQTANAPLPQTQVRRPNLQKVTELPPPSQLDIDWSPVLTQDNERILKLGNLIVTTAPLASSPSSKNGEPQTPSEKPKFSRFFSSSTMKKRERLVLITSSARLVVAAAGGNEKKAKLEINLAANASSCKSSTDAKGLTYWSIDTRDKHYAFEDPRATTSDPAGSKYSTQEWLDAVQQAQEVALVTSVTNSYSGESMLNDLNASAVSSPADSLGGDAILPMSGPSANERHNLRHTLRKNTDDESLKGREKRHRFSKRNSKSGLAAVF</sequence>
<dbReference type="AlphaFoldDB" id="N1PRR8"/>
<feature type="compositionally biased region" description="Low complexity" evidence="11">
    <location>
        <begin position="1"/>
        <end position="14"/>
    </location>
</feature>
<dbReference type="OMA" id="VDTRDKH"/>
<dbReference type="CDD" id="cd05581">
    <property type="entry name" value="STKc_PDK1"/>
    <property type="match status" value="1"/>
</dbReference>
<accession>N1PRR8</accession>
<feature type="compositionally biased region" description="Basic and acidic residues" evidence="11">
    <location>
        <begin position="865"/>
        <end position="874"/>
    </location>
</feature>
<evidence type="ECO:0000256" key="5">
    <source>
        <dbReference type="ARBA" id="ARBA00022741"/>
    </source>
</evidence>
<evidence type="ECO:0000259" key="12">
    <source>
        <dbReference type="PROSITE" id="PS50011"/>
    </source>
</evidence>
<dbReference type="PANTHER" id="PTHR24356:SF163">
    <property type="entry name" value="3-PHOSPHOINOSITIDE-DEPENDENT PROTEIN KINASE 1-RELATED"/>
    <property type="match status" value="1"/>
</dbReference>
<keyword evidence="6" id="KW-0418">Kinase</keyword>
<dbReference type="PROSITE" id="PS00107">
    <property type="entry name" value="PROTEIN_KINASE_ATP"/>
    <property type="match status" value="1"/>
</dbReference>
<feature type="region of interest" description="Disordered" evidence="11">
    <location>
        <begin position="273"/>
        <end position="296"/>
    </location>
</feature>
<dbReference type="GO" id="GO:0005524">
    <property type="term" value="F:ATP binding"/>
    <property type="evidence" value="ECO:0007669"/>
    <property type="project" value="UniProtKB-UniRule"/>
</dbReference>
<dbReference type="HOGENOM" id="CLU_000288_44_1_1"/>
<feature type="region of interest" description="Disordered" evidence="11">
    <location>
        <begin position="454"/>
        <end position="476"/>
    </location>
</feature>
<evidence type="ECO:0000256" key="8">
    <source>
        <dbReference type="ARBA" id="ARBA00047899"/>
    </source>
</evidence>
<dbReference type="EMBL" id="KB446537">
    <property type="protein sequence ID" value="EME46146.1"/>
    <property type="molecule type" value="Genomic_DNA"/>
</dbReference>
<dbReference type="Gene3D" id="3.30.200.20">
    <property type="entry name" value="Phosphorylase Kinase, domain 1"/>
    <property type="match status" value="1"/>
</dbReference>
<dbReference type="PANTHER" id="PTHR24356">
    <property type="entry name" value="SERINE/THREONINE-PROTEIN KINASE"/>
    <property type="match status" value="1"/>
</dbReference>
<feature type="region of interest" description="Disordered" evidence="11">
    <location>
        <begin position="686"/>
        <end position="709"/>
    </location>
</feature>